<evidence type="ECO:0000313" key="4">
    <source>
        <dbReference type="Proteomes" id="UP000095743"/>
    </source>
</evidence>
<dbReference type="RefSeq" id="WP_069977794.1">
    <property type="nucleotide sequence ID" value="NZ_CP017269.1"/>
</dbReference>
<dbReference type="Proteomes" id="UP000095743">
    <property type="component" value="Chromosome"/>
</dbReference>
<feature type="transmembrane region" description="Helical" evidence="1">
    <location>
        <begin position="279"/>
        <end position="296"/>
    </location>
</feature>
<gene>
    <name evidence="3" type="ORF">Gferi_14735</name>
</gene>
<dbReference type="InterPro" id="IPR045611">
    <property type="entry name" value="DUF6449"/>
</dbReference>
<feature type="transmembrane region" description="Helical" evidence="1">
    <location>
        <begin position="339"/>
        <end position="361"/>
    </location>
</feature>
<dbReference type="EMBL" id="CP017269">
    <property type="protein sequence ID" value="AOT70721.1"/>
    <property type="molecule type" value="Genomic_DNA"/>
</dbReference>
<feature type="transmembrane region" description="Helical" evidence="1">
    <location>
        <begin position="148"/>
        <end position="170"/>
    </location>
</feature>
<feature type="transmembrane region" description="Helical" evidence="1">
    <location>
        <begin position="241"/>
        <end position="259"/>
    </location>
</feature>
<name>A0A1D8GIK0_9FIRM</name>
<dbReference type="AlphaFoldDB" id="A0A1D8GIK0"/>
<evidence type="ECO:0000259" key="2">
    <source>
        <dbReference type="Pfam" id="PF20047"/>
    </source>
</evidence>
<keyword evidence="1" id="KW-0472">Membrane</keyword>
<protein>
    <recommendedName>
        <fullName evidence="2">DUF6449 domain-containing protein</fullName>
    </recommendedName>
</protein>
<feature type="domain" description="DUF6449" evidence="2">
    <location>
        <begin position="437"/>
        <end position="526"/>
    </location>
</feature>
<dbReference type="OrthoDB" id="1706490at2"/>
<accession>A0A1D8GIK0</accession>
<feature type="transmembrane region" description="Helical" evidence="1">
    <location>
        <begin position="302"/>
        <end position="319"/>
    </location>
</feature>
<feature type="transmembrane region" description="Helical" evidence="1">
    <location>
        <begin position="68"/>
        <end position="88"/>
    </location>
</feature>
<reference evidence="3 4" key="1">
    <citation type="submission" date="2016-09" db="EMBL/GenBank/DDBJ databases">
        <title>Genomic analysis reveals versatility of anaerobic energy metabolism of Geosporobacter ferrireducens IRF9 of phylum Firmicutes.</title>
        <authorList>
            <person name="Kim S.-J."/>
        </authorList>
    </citation>
    <scope>NUCLEOTIDE SEQUENCE [LARGE SCALE GENOMIC DNA]</scope>
    <source>
        <strain evidence="3 4">IRF9</strain>
    </source>
</reference>
<feature type="transmembrane region" description="Helical" evidence="1">
    <location>
        <begin position="20"/>
        <end position="41"/>
    </location>
</feature>
<proteinExistence type="predicted"/>
<keyword evidence="4" id="KW-1185">Reference proteome</keyword>
<keyword evidence="1" id="KW-1133">Transmembrane helix</keyword>
<keyword evidence="1" id="KW-0812">Transmembrane</keyword>
<evidence type="ECO:0000256" key="1">
    <source>
        <dbReference type="SAM" id="Phobius"/>
    </source>
</evidence>
<feature type="transmembrane region" description="Helical" evidence="1">
    <location>
        <begin position="109"/>
        <end position="136"/>
    </location>
</feature>
<dbReference type="KEGG" id="gfe:Gferi_14735"/>
<dbReference type="STRING" id="1424294.Gferi_14735"/>
<feature type="transmembrane region" description="Helical" evidence="1">
    <location>
        <begin position="177"/>
        <end position="197"/>
    </location>
</feature>
<organism evidence="3 4">
    <name type="scientific">Geosporobacter ferrireducens</name>
    <dbReference type="NCBI Taxonomy" id="1424294"/>
    <lineage>
        <taxon>Bacteria</taxon>
        <taxon>Bacillati</taxon>
        <taxon>Bacillota</taxon>
        <taxon>Clostridia</taxon>
        <taxon>Peptostreptococcales</taxon>
        <taxon>Thermotaleaceae</taxon>
        <taxon>Geosporobacter</taxon>
    </lineage>
</organism>
<dbReference type="Pfam" id="PF20047">
    <property type="entry name" value="DUF6449"/>
    <property type="match status" value="1"/>
</dbReference>
<sequence>MTSKISLFSKGLFTANIKRFWWVSALYAFILFFIVPFRYMMFDPNAQNEWKRDLLEATINFFSGRNDIQMIMIAALPTALAVLLFRYLMSGKATAMIHSLPYSRRTLYFNQLTAGFLLLTAPVLLIGVIMAGLKIFTPLGIYYSMLSLLQWMGMTILFNTLFFSIAVFVGMFTGNSVAHIAFTYILHLLPVAIYVLVRDNIAAWLYGFSVSNNYDPFFDKLPWFVLFNNSPAQPFLPWKNVFGYLTVVLLFLAAAGYAYEKRKLEAAGDIIAFTFFRPIFKYGLTICAMLMGGLYFRSISEGALSIFLMGYLLSSLLAYGTAEILMQKSFKVWHTYRGYLVYLAVVSALLVSMQADVFGYARQIPELDEVEKVYFGYYANIWTSEDPATDPRYKNMHHEANTFFSDPENMKNIIALHTQLVQQPRQKVTGPSPYIVYILKNGKYQVRQYTIDEKQYASLLKPIYESREYKKAKYPIVVQKPEEIKWIQINDNRTSKKPLILADSPEMREFMGLFQDEVRSMTFEEMSAPSNGNVYMQIADNKDKYYYYELRKDFKSMIAWLEEKDYYENLVLLPKDIEYAVLRKEGVIAQAGRNGTASNAPDSVEIKDPEILRELLEISETAQYTYERVSIYVDFYIRGPYGPHSYRTPLYTNVPISDALKSYIETLN</sequence>
<evidence type="ECO:0000313" key="3">
    <source>
        <dbReference type="EMBL" id="AOT70721.1"/>
    </source>
</evidence>